<dbReference type="InterPro" id="IPR007024">
    <property type="entry name" value="BLUF_domain"/>
</dbReference>
<evidence type="ECO:0000259" key="2">
    <source>
        <dbReference type="PROSITE" id="PS50925"/>
    </source>
</evidence>
<sequence>MRRGRPSSRPPSSGWIWPRNSSRRSSRCRGSGWSRRKPSSKPSSRWSSNRSARTRTCSNRPLDERSLGVSLFFLVYVSSAARPFSRSDLADLLATSRDNNARAGITGMLLYKDGNFMQVLEGEEGAVRALYDKIAADPRHKGEITLQQGFTESRQFPDWSMGFRDLHSPETQSIPGYSEFLNSPLTGEEFAGEPSRAQKLLLTFKKTM</sequence>
<dbReference type="KEGG" id="rub:GBA63_14820"/>
<proteinExistence type="predicted"/>
<evidence type="ECO:0000256" key="1">
    <source>
        <dbReference type="SAM" id="MobiDB-lite"/>
    </source>
</evidence>
<dbReference type="Gene3D" id="3.30.70.100">
    <property type="match status" value="1"/>
</dbReference>
<gene>
    <name evidence="3" type="ORF">GBA63_14820</name>
</gene>
<feature type="compositionally biased region" description="Low complexity" evidence="1">
    <location>
        <begin position="10"/>
        <end position="19"/>
    </location>
</feature>
<dbReference type="Proteomes" id="UP000501452">
    <property type="component" value="Chromosome"/>
</dbReference>
<evidence type="ECO:0000313" key="3">
    <source>
        <dbReference type="EMBL" id="QIN83764.1"/>
    </source>
</evidence>
<accession>A0A6G8QB94</accession>
<name>A0A6G8QB94_9ACTN</name>
<keyword evidence="4" id="KW-1185">Reference proteome</keyword>
<reference evidence="3 4" key="1">
    <citation type="submission" date="2019-10" db="EMBL/GenBank/DDBJ databases">
        <title>Rubrobacter sp nov SCSIO 52090 isolated from a deep-sea sediment in the South China Sea.</title>
        <authorList>
            <person name="Chen R.W."/>
        </authorList>
    </citation>
    <scope>NUCLEOTIDE SEQUENCE [LARGE SCALE GENOMIC DNA]</scope>
    <source>
        <strain evidence="3 4">SCSIO 52909</strain>
    </source>
</reference>
<evidence type="ECO:0000313" key="4">
    <source>
        <dbReference type="Proteomes" id="UP000501452"/>
    </source>
</evidence>
<feature type="compositionally biased region" description="Low complexity" evidence="1">
    <location>
        <begin position="40"/>
        <end position="56"/>
    </location>
</feature>
<dbReference type="InterPro" id="IPR036046">
    <property type="entry name" value="Acylphosphatase-like_dom_sf"/>
</dbReference>
<feature type="domain" description="BLUF" evidence="2">
    <location>
        <begin position="71"/>
        <end position="162"/>
    </location>
</feature>
<dbReference type="AlphaFoldDB" id="A0A6G8QB94"/>
<dbReference type="GO" id="GO:0009882">
    <property type="term" value="F:blue light photoreceptor activity"/>
    <property type="evidence" value="ECO:0007669"/>
    <property type="project" value="InterPro"/>
</dbReference>
<organism evidence="3 4">
    <name type="scientific">Rubrobacter tropicus</name>
    <dbReference type="NCBI Taxonomy" id="2653851"/>
    <lineage>
        <taxon>Bacteria</taxon>
        <taxon>Bacillati</taxon>
        <taxon>Actinomycetota</taxon>
        <taxon>Rubrobacteria</taxon>
        <taxon>Rubrobacterales</taxon>
        <taxon>Rubrobacteraceae</taxon>
        <taxon>Rubrobacter</taxon>
    </lineage>
</organism>
<dbReference type="SUPFAM" id="SSF54975">
    <property type="entry name" value="Acylphosphatase/BLUF domain-like"/>
    <property type="match status" value="1"/>
</dbReference>
<dbReference type="GO" id="GO:0071949">
    <property type="term" value="F:FAD binding"/>
    <property type="evidence" value="ECO:0007669"/>
    <property type="project" value="InterPro"/>
</dbReference>
<protein>
    <recommendedName>
        <fullName evidence="2">BLUF domain-containing protein</fullName>
    </recommendedName>
</protein>
<feature type="region of interest" description="Disordered" evidence="1">
    <location>
        <begin position="1"/>
        <end position="60"/>
    </location>
</feature>
<dbReference type="PROSITE" id="PS50925">
    <property type="entry name" value="BLUF"/>
    <property type="match status" value="1"/>
</dbReference>
<dbReference type="SMART" id="SM01034">
    <property type="entry name" value="BLUF"/>
    <property type="match status" value="1"/>
</dbReference>
<dbReference type="EMBL" id="CP045119">
    <property type="protein sequence ID" value="QIN83764.1"/>
    <property type="molecule type" value="Genomic_DNA"/>
</dbReference>
<dbReference type="Pfam" id="PF04940">
    <property type="entry name" value="BLUF"/>
    <property type="match status" value="1"/>
</dbReference>